<keyword evidence="4 7" id="KW-0547">Nucleotide-binding</keyword>
<sequence>MANEEKLSERKQLNYITPKPSPPGGNGVPLLREMLPSTFHCKVKILAWDEENDLSENRIDIRAGLLLISTKETHHTIDLTTCTISQFTHRQGFFPVQLSPYGKSPVTLGFFDKAQWSTFLERCQDIIGSAFNLDDFTPLATIGRGKFGKVSVSQRGNHLYAVKEVTLGTRKVVRHCQFERLILAKMTACDFIVGLEYAKHRGDKLYFIMEFCPGGDLFTALMQYPLTAEGVVFYSAEILLALQFLHSKYIIYRDLKPENILLDAEGHVKLADLGLAKVLGRGGRTSTLCGTEVYVAPETLGGNEYGLSADFWQFGCFVFELYTGHSPFYAKGRGKEENRAAILAGRYASPEGLPPDAGHLIKHLLKVDPRARLGGRPGENWATLRKHRFLREVDWAAAEDRRMEPPFQTVQPGADVLRNFDDEFVNETPRYESDEREEKLMADELLGFDFCEEWAAAAQLVSSRSGRTHGSTTAR</sequence>
<dbReference type="InterPro" id="IPR000961">
    <property type="entry name" value="AGC-kinase_C"/>
</dbReference>
<comment type="similarity">
    <text evidence="8">Belongs to the protein kinase superfamily.</text>
</comment>
<keyword evidence="2" id="KW-0597">Phosphoprotein</keyword>
<evidence type="ECO:0000256" key="4">
    <source>
        <dbReference type="ARBA" id="ARBA00022741"/>
    </source>
</evidence>
<keyword evidence="1 8" id="KW-0723">Serine/threonine-protein kinase</keyword>
<dbReference type="Pfam" id="PF00069">
    <property type="entry name" value="Pkinase"/>
    <property type="match status" value="1"/>
</dbReference>
<feature type="binding site" evidence="7">
    <location>
        <position position="163"/>
    </location>
    <ligand>
        <name>ATP</name>
        <dbReference type="ChEBI" id="CHEBI:30616"/>
    </ligand>
</feature>
<dbReference type="InterPro" id="IPR045270">
    <property type="entry name" value="STKc_AGC"/>
</dbReference>
<organism evidence="12">
    <name type="scientific">Heterosigma akashiwo</name>
    <name type="common">Chromophytic alga</name>
    <name type="synonym">Heterosigma carterae</name>
    <dbReference type="NCBI Taxonomy" id="2829"/>
    <lineage>
        <taxon>Eukaryota</taxon>
        <taxon>Sar</taxon>
        <taxon>Stramenopiles</taxon>
        <taxon>Ochrophyta</taxon>
        <taxon>Raphidophyceae</taxon>
        <taxon>Chattonellales</taxon>
        <taxon>Chattonellaceae</taxon>
        <taxon>Heterosigma</taxon>
    </lineage>
</organism>
<dbReference type="GO" id="GO:0004674">
    <property type="term" value="F:protein serine/threonine kinase activity"/>
    <property type="evidence" value="ECO:0007669"/>
    <property type="project" value="UniProtKB-KW"/>
</dbReference>
<dbReference type="InterPro" id="IPR000719">
    <property type="entry name" value="Prot_kinase_dom"/>
</dbReference>
<evidence type="ECO:0000256" key="7">
    <source>
        <dbReference type="PROSITE-ProRule" id="PRU10141"/>
    </source>
</evidence>
<dbReference type="PROSITE" id="PS00107">
    <property type="entry name" value="PROTEIN_KINASE_ATP"/>
    <property type="match status" value="1"/>
</dbReference>
<gene>
    <name evidence="12" type="ORF">HAKA00212_LOCUS10589</name>
</gene>
<dbReference type="FunFam" id="1.10.510.10:FF:000048">
    <property type="entry name" value="Protein kinase C"/>
    <property type="match status" value="1"/>
</dbReference>
<evidence type="ECO:0008006" key="13">
    <source>
        <dbReference type="Google" id="ProtNLM"/>
    </source>
</evidence>
<keyword evidence="6 7" id="KW-0067">ATP-binding</keyword>
<dbReference type="InterPro" id="IPR011009">
    <property type="entry name" value="Kinase-like_dom_sf"/>
</dbReference>
<evidence type="ECO:0000313" key="12">
    <source>
        <dbReference type="EMBL" id="CAE0631884.1"/>
    </source>
</evidence>
<keyword evidence="5" id="KW-0418">Kinase</keyword>
<evidence type="ECO:0000256" key="9">
    <source>
        <dbReference type="SAM" id="MobiDB-lite"/>
    </source>
</evidence>
<protein>
    <recommendedName>
        <fullName evidence="13">cGMP-dependent protein kinase</fullName>
    </recommendedName>
</protein>
<evidence type="ECO:0000259" key="10">
    <source>
        <dbReference type="PROSITE" id="PS50011"/>
    </source>
</evidence>
<evidence type="ECO:0000256" key="5">
    <source>
        <dbReference type="ARBA" id="ARBA00022777"/>
    </source>
</evidence>
<dbReference type="InterPro" id="IPR008271">
    <property type="entry name" value="Ser/Thr_kinase_AS"/>
</dbReference>
<feature type="domain" description="Protein kinase" evidence="10">
    <location>
        <begin position="136"/>
        <end position="390"/>
    </location>
</feature>
<dbReference type="SUPFAM" id="SSF56112">
    <property type="entry name" value="Protein kinase-like (PK-like)"/>
    <property type="match status" value="1"/>
</dbReference>
<name>A0A6V1QBG3_HETAK</name>
<keyword evidence="3" id="KW-0808">Transferase</keyword>
<feature type="region of interest" description="Disordered" evidence="9">
    <location>
        <begin position="1"/>
        <end position="25"/>
    </location>
</feature>
<evidence type="ECO:0000256" key="1">
    <source>
        <dbReference type="ARBA" id="ARBA00022527"/>
    </source>
</evidence>
<evidence type="ECO:0000256" key="8">
    <source>
        <dbReference type="RuleBase" id="RU000304"/>
    </source>
</evidence>
<reference evidence="12" key="1">
    <citation type="submission" date="2021-01" db="EMBL/GenBank/DDBJ databases">
        <authorList>
            <person name="Corre E."/>
            <person name="Pelletier E."/>
            <person name="Niang G."/>
            <person name="Scheremetjew M."/>
            <person name="Finn R."/>
            <person name="Kale V."/>
            <person name="Holt S."/>
            <person name="Cochrane G."/>
            <person name="Meng A."/>
            <person name="Brown T."/>
            <person name="Cohen L."/>
        </authorList>
    </citation>
    <scope>NUCLEOTIDE SEQUENCE</scope>
    <source>
        <strain evidence="12">CCMP3107</strain>
    </source>
</reference>
<proteinExistence type="inferred from homology"/>
<evidence type="ECO:0000259" key="11">
    <source>
        <dbReference type="PROSITE" id="PS51285"/>
    </source>
</evidence>
<dbReference type="GO" id="GO:0005524">
    <property type="term" value="F:ATP binding"/>
    <property type="evidence" value="ECO:0007669"/>
    <property type="project" value="UniProtKB-UniRule"/>
</dbReference>
<feature type="compositionally biased region" description="Basic and acidic residues" evidence="9">
    <location>
        <begin position="1"/>
        <end position="12"/>
    </location>
</feature>
<evidence type="ECO:0000256" key="3">
    <source>
        <dbReference type="ARBA" id="ARBA00022679"/>
    </source>
</evidence>
<evidence type="ECO:0000256" key="6">
    <source>
        <dbReference type="ARBA" id="ARBA00022840"/>
    </source>
</evidence>
<dbReference type="Gene3D" id="1.10.510.10">
    <property type="entry name" value="Transferase(Phosphotransferase) domain 1"/>
    <property type="match status" value="1"/>
</dbReference>
<dbReference type="EMBL" id="HBIU01022782">
    <property type="protein sequence ID" value="CAE0631884.1"/>
    <property type="molecule type" value="Transcribed_RNA"/>
</dbReference>
<dbReference type="SMART" id="SM00220">
    <property type="entry name" value="S_TKc"/>
    <property type="match status" value="1"/>
</dbReference>
<dbReference type="AlphaFoldDB" id="A0A6V1QBG3"/>
<feature type="domain" description="AGC-kinase C-terminal" evidence="11">
    <location>
        <begin position="391"/>
        <end position="460"/>
    </location>
</feature>
<dbReference type="PROSITE" id="PS51285">
    <property type="entry name" value="AGC_KINASE_CTER"/>
    <property type="match status" value="1"/>
</dbReference>
<accession>A0A6V1QBG3</accession>
<dbReference type="InterPro" id="IPR017441">
    <property type="entry name" value="Protein_kinase_ATP_BS"/>
</dbReference>
<dbReference type="PROSITE" id="PS50011">
    <property type="entry name" value="PROTEIN_KINASE_DOM"/>
    <property type="match status" value="1"/>
</dbReference>
<evidence type="ECO:0000256" key="2">
    <source>
        <dbReference type="ARBA" id="ARBA00022553"/>
    </source>
</evidence>
<dbReference type="PANTHER" id="PTHR24351">
    <property type="entry name" value="RIBOSOMAL PROTEIN S6 KINASE"/>
    <property type="match status" value="1"/>
</dbReference>
<dbReference type="Gene3D" id="3.30.200.20">
    <property type="entry name" value="Phosphorylase Kinase, domain 1"/>
    <property type="match status" value="1"/>
</dbReference>
<dbReference type="PROSITE" id="PS00108">
    <property type="entry name" value="PROTEIN_KINASE_ST"/>
    <property type="match status" value="1"/>
</dbReference>
<dbReference type="CDD" id="cd05123">
    <property type="entry name" value="STKc_AGC"/>
    <property type="match status" value="1"/>
</dbReference>